<dbReference type="eggNOG" id="COG3829">
    <property type="taxonomic scope" value="Bacteria"/>
</dbReference>
<dbReference type="Pfam" id="PF12833">
    <property type="entry name" value="HTH_18"/>
    <property type="match status" value="1"/>
</dbReference>
<dbReference type="EMBL" id="CP001848">
    <property type="protein sequence ID" value="ADB15939.1"/>
    <property type="molecule type" value="Genomic_DNA"/>
</dbReference>
<organism evidence="5 6">
    <name type="scientific">Pirellula staleyi (strain ATCC 27377 / DSM 6068 / ICPB 4128)</name>
    <name type="common">Pirella staleyi</name>
    <dbReference type="NCBI Taxonomy" id="530564"/>
    <lineage>
        <taxon>Bacteria</taxon>
        <taxon>Pseudomonadati</taxon>
        <taxon>Planctomycetota</taxon>
        <taxon>Planctomycetia</taxon>
        <taxon>Pirellulales</taxon>
        <taxon>Pirellulaceae</taxon>
        <taxon>Pirellula</taxon>
    </lineage>
</organism>
<reference evidence="5 6" key="1">
    <citation type="journal article" date="2009" name="Stand. Genomic Sci.">
        <title>Complete genome sequence of Pirellula staleyi type strain (ATCC 27377).</title>
        <authorList>
            <person name="Clum A."/>
            <person name="Tindall B.J."/>
            <person name="Sikorski J."/>
            <person name="Ivanova N."/>
            <person name="Mavrommatis K."/>
            <person name="Lucas S."/>
            <person name="Glavina del Rio T."/>
            <person name="Nolan M."/>
            <person name="Chen F."/>
            <person name="Tice H."/>
            <person name="Pitluck S."/>
            <person name="Cheng J.F."/>
            <person name="Chertkov O."/>
            <person name="Brettin T."/>
            <person name="Han C."/>
            <person name="Detter J.C."/>
            <person name="Kuske C."/>
            <person name="Bruce D."/>
            <person name="Goodwin L."/>
            <person name="Ovchinikova G."/>
            <person name="Pati A."/>
            <person name="Mikhailova N."/>
            <person name="Chen A."/>
            <person name="Palaniappan K."/>
            <person name="Land M."/>
            <person name="Hauser L."/>
            <person name="Chang Y.J."/>
            <person name="Jeffries C.D."/>
            <person name="Chain P."/>
            <person name="Rohde M."/>
            <person name="Goker M."/>
            <person name="Bristow J."/>
            <person name="Eisen J.A."/>
            <person name="Markowitz V."/>
            <person name="Hugenholtz P."/>
            <person name="Kyrpides N.C."/>
            <person name="Klenk H.P."/>
            <person name="Lapidus A."/>
        </authorList>
    </citation>
    <scope>NUCLEOTIDE SEQUENCE [LARGE SCALE GENOMIC DNA]</scope>
    <source>
        <strain evidence="6">ATCC 27377 / DSM 6068 / ICPB 4128</strain>
    </source>
</reference>
<dbReference type="InterPro" id="IPR009057">
    <property type="entry name" value="Homeodomain-like_sf"/>
</dbReference>
<dbReference type="PROSITE" id="PS01124">
    <property type="entry name" value="HTH_ARAC_FAMILY_2"/>
    <property type="match status" value="1"/>
</dbReference>
<evidence type="ECO:0000313" key="5">
    <source>
        <dbReference type="EMBL" id="ADB15939.1"/>
    </source>
</evidence>
<protein>
    <submittedName>
        <fullName evidence="5">Transcriptional regulator, AraC family</fullName>
    </submittedName>
</protein>
<dbReference type="eggNOG" id="COG2207">
    <property type="taxonomic scope" value="Bacteria"/>
</dbReference>
<dbReference type="SUPFAM" id="SSF46689">
    <property type="entry name" value="Homeodomain-like"/>
    <property type="match status" value="1"/>
</dbReference>
<proteinExistence type="predicted"/>
<keyword evidence="2" id="KW-0238">DNA-binding</keyword>
<evidence type="ECO:0000256" key="1">
    <source>
        <dbReference type="ARBA" id="ARBA00023015"/>
    </source>
</evidence>
<dbReference type="GO" id="GO:0003700">
    <property type="term" value="F:DNA-binding transcription factor activity"/>
    <property type="evidence" value="ECO:0007669"/>
    <property type="project" value="InterPro"/>
</dbReference>
<dbReference type="InterPro" id="IPR035965">
    <property type="entry name" value="PAS-like_dom_sf"/>
</dbReference>
<sequence>MSHSLLHSVLAQLAEPFTGEMIFDALSDVVFFLKNDQGQYVLVNQTLAMRCGMSDKQSLLGKTAADVLPAPLGHNCLEQDRRVITSGVPLLNELELHLYPSGDEGWCLTNKLPLRGVGEKCVGLVGFSRDLHAPTEDYRDVAEALRKVQTRLEQPMTVDDVAKLAGLSTFQLDHRIREVFHVSASQLMLKFRLDRATQRLRDTMLPIAHIALEIGYADQSSFTRQFHRTIGLTPAEYRKRYQA</sequence>
<name>D2QW64_PIRSD</name>
<evidence type="ECO:0000259" key="4">
    <source>
        <dbReference type="PROSITE" id="PS01124"/>
    </source>
</evidence>
<dbReference type="InterPro" id="IPR018060">
    <property type="entry name" value="HTH_AraC"/>
</dbReference>
<dbReference type="GO" id="GO:0043565">
    <property type="term" value="F:sequence-specific DNA binding"/>
    <property type="evidence" value="ECO:0007669"/>
    <property type="project" value="InterPro"/>
</dbReference>
<dbReference type="Gene3D" id="1.10.10.60">
    <property type="entry name" value="Homeodomain-like"/>
    <property type="match status" value="1"/>
</dbReference>
<dbReference type="InterPro" id="IPR013656">
    <property type="entry name" value="PAS_4"/>
</dbReference>
<keyword evidence="3" id="KW-0804">Transcription</keyword>
<evidence type="ECO:0000256" key="2">
    <source>
        <dbReference type="ARBA" id="ARBA00023125"/>
    </source>
</evidence>
<evidence type="ECO:0000313" key="6">
    <source>
        <dbReference type="Proteomes" id="UP000001887"/>
    </source>
</evidence>
<gene>
    <name evidence="5" type="ordered locus">Psta_1261</name>
</gene>
<feature type="domain" description="HTH araC/xylS-type" evidence="4">
    <location>
        <begin position="142"/>
        <end position="240"/>
    </location>
</feature>
<accession>D2QW64</accession>
<dbReference type="OrthoDB" id="273555at2"/>
<dbReference type="AlphaFoldDB" id="D2QW64"/>
<dbReference type="PANTHER" id="PTHR46796">
    <property type="entry name" value="HTH-TYPE TRANSCRIPTIONAL ACTIVATOR RHAS-RELATED"/>
    <property type="match status" value="1"/>
</dbReference>
<dbReference type="Proteomes" id="UP000001887">
    <property type="component" value="Chromosome"/>
</dbReference>
<dbReference type="SUPFAM" id="SSF55785">
    <property type="entry name" value="PYP-like sensor domain (PAS domain)"/>
    <property type="match status" value="1"/>
</dbReference>
<keyword evidence="1" id="KW-0805">Transcription regulation</keyword>
<dbReference type="Pfam" id="PF08448">
    <property type="entry name" value="PAS_4"/>
    <property type="match status" value="1"/>
</dbReference>
<dbReference type="SMART" id="SM00342">
    <property type="entry name" value="HTH_ARAC"/>
    <property type="match status" value="1"/>
</dbReference>
<dbReference type="PRINTS" id="PR00032">
    <property type="entry name" value="HTHARAC"/>
</dbReference>
<keyword evidence="6" id="KW-1185">Reference proteome</keyword>
<dbReference type="InterPro" id="IPR020449">
    <property type="entry name" value="Tscrpt_reg_AraC-type_HTH"/>
</dbReference>
<dbReference type="HOGENOM" id="CLU_077604_0_0_0"/>
<dbReference type="STRING" id="530564.Psta_1261"/>
<dbReference type="Gene3D" id="3.30.450.20">
    <property type="entry name" value="PAS domain"/>
    <property type="match status" value="1"/>
</dbReference>
<dbReference type="InterPro" id="IPR050204">
    <property type="entry name" value="AraC_XylS_family_regulators"/>
</dbReference>
<dbReference type="KEGG" id="psl:Psta_1261"/>
<evidence type="ECO:0000256" key="3">
    <source>
        <dbReference type="ARBA" id="ARBA00023163"/>
    </source>
</evidence>